<name>A0ABV8CT92_9STRE</name>
<evidence type="ECO:0000313" key="9">
    <source>
        <dbReference type="Proteomes" id="UP001595807"/>
    </source>
</evidence>
<dbReference type="Proteomes" id="UP001595807">
    <property type="component" value="Unassembled WGS sequence"/>
</dbReference>
<dbReference type="SUPFAM" id="SSF52172">
    <property type="entry name" value="CheY-like"/>
    <property type="match status" value="1"/>
</dbReference>
<comment type="caution">
    <text evidence="8">The sequence shown here is derived from an EMBL/GenBank/DDBJ whole genome shotgun (WGS) entry which is preliminary data.</text>
</comment>
<sequence length="253" mass="29480">MLKIFVLEDDYIQQGRLEQHLQAIFRERHLPSHSIEVFAQPDRLLASRTEKGSHVLYFLDIEIKDEPERGFEVAMEIRDQDPHAHIVFVTTHSEFMPITFRYKIAALDFIDKGLDEGKFGQSLATCVDYVLGHQKNNRTTETFLLETGQAQVQVDFADILYFETAPISHKIVLHTKYDRLEFYGKLSDVIKADSRLFQCHRSFVVNPAAIRRIDKSEHLIYFENGDVCDISRRFYRSLMDKMRSSQTDEGDLS</sequence>
<comment type="function">
    <text evidence="4">Required for high-level post-exponential phase expression of a series of secreted proteins.</text>
</comment>
<feature type="modified residue" description="4-aspartylphosphate" evidence="5">
    <location>
        <position position="60"/>
    </location>
</feature>
<keyword evidence="2" id="KW-0902">Two-component regulatory system</keyword>
<accession>A0ABV8CT92</accession>
<feature type="domain" description="Response regulatory" evidence="6">
    <location>
        <begin position="3"/>
        <end position="127"/>
    </location>
</feature>
<dbReference type="PANTHER" id="PTHR37299:SF3">
    <property type="entry name" value="STAGE 0 SPORULATION PROTEIN A HOMOLOG"/>
    <property type="match status" value="1"/>
</dbReference>
<dbReference type="PROSITE" id="PS50930">
    <property type="entry name" value="HTH_LYTTR"/>
    <property type="match status" value="1"/>
</dbReference>
<keyword evidence="5" id="KW-0597">Phosphoprotein</keyword>
<dbReference type="RefSeq" id="WP_380424702.1">
    <property type="nucleotide sequence ID" value="NZ_JBHRZV010000006.1"/>
</dbReference>
<keyword evidence="3" id="KW-0010">Activator</keyword>
<dbReference type="PROSITE" id="PS50110">
    <property type="entry name" value="RESPONSE_REGULATORY"/>
    <property type="match status" value="1"/>
</dbReference>
<organism evidence="8 9">
    <name type="scientific">Streptococcus caprae</name>
    <dbReference type="NCBI Taxonomy" id="1640501"/>
    <lineage>
        <taxon>Bacteria</taxon>
        <taxon>Bacillati</taxon>
        <taxon>Bacillota</taxon>
        <taxon>Bacilli</taxon>
        <taxon>Lactobacillales</taxon>
        <taxon>Streptococcaceae</taxon>
        <taxon>Streptococcus</taxon>
    </lineage>
</organism>
<dbReference type="InterPro" id="IPR001789">
    <property type="entry name" value="Sig_transdc_resp-reg_receiver"/>
</dbReference>
<dbReference type="CDD" id="cd17533">
    <property type="entry name" value="REC_LytTR_AgrA-like"/>
    <property type="match status" value="1"/>
</dbReference>
<evidence type="ECO:0000256" key="4">
    <source>
        <dbReference type="ARBA" id="ARBA00037164"/>
    </source>
</evidence>
<evidence type="ECO:0000256" key="1">
    <source>
        <dbReference type="ARBA" id="ARBA00022490"/>
    </source>
</evidence>
<gene>
    <name evidence="8" type="ORF">ACFORF_01500</name>
</gene>
<protein>
    <submittedName>
        <fullName evidence="8">Response regulator transcription factor</fullName>
    </submittedName>
</protein>
<dbReference type="EMBL" id="JBHRZV010000006">
    <property type="protein sequence ID" value="MFC3927311.1"/>
    <property type="molecule type" value="Genomic_DNA"/>
</dbReference>
<dbReference type="InterPro" id="IPR011006">
    <property type="entry name" value="CheY-like_superfamily"/>
</dbReference>
<evidence type="ECO:0000259" key="6">
    <source>
        <dbReference type="PROSITE" id="PS50110"/>
    </source>
</evidence>
<dbReference type="SMART" id="SM00850">
    <property type="entry name" value="LytTR"/>
    <property type="match status" value="1"/>
</dbReference>
<dbReference type="Gene3D" id="3.40.50.2300">
    <property type="match status" value="1"/>
</dbReference>
<dbReference type="InterPro" id="IPR007492">
    <property type="entry name" value="LytTR_DNA-bd_dom"/>
</dbReference>
<dbReference type="SMART" id="SM00448">
    <property type="entry name" value="REC"/>
    <property type="match status" value="1"/>
</dbReference>
<keyword evidence="9" id="KW-1185">Reference proteome</keyword>
<feature type="domain" description="HTH LytTR-type" evidence="7">
    <location>
        <begin position="143"/>
        <end position="244"/>
    </location>
</feature>
<dbReference type="PANTHER" id="PTHR37299">
    <property type="entry name" value="TRANSCRIPTIONAL REGULATOR-RELATED"/>
    <property type="match status" value="1"/>
</dbReference>
<evidence type="ECO:0000259" key="7">
    <source>
        <dbReference type="PROSITE" id="PS50930"/>
    </source>
</evidence>
<dbReference type="InterPro" id="IPR046947">
    <property type="entry name" value="LytR-like"/>
</dbReference>
<proteinExistence type="predicted"/>
<evidence type="ECO:0000256" key="5">
    <source>
        <dbReference type="PROSITE-ProRule" id="PRU00169"/>
    </source>
</evidence>
<dbReference type="Pfam" id="PF00072">
    <property type="entry name" value="Response_reg"/>
    <property type="match status" value="1"/>
</dbReference>
<evidence type="ECO:0000313" key="8">
    <source>
        <dbReference type="EMBL" id="MFC3927311.1"/>
    </source>
</evidence>
<dbReference type="Pfam" id="PF04397">
    <property type="entry name" value="LytTR"/>
    <property type="match status" value="1"/>
</dbReference>
<dbReference type="Gene3D" id="2.40.50.1020">
    <property type="entry name" value="LytTr DNA-binding domain"/>
    <property type="match status" value="1"/>
</dbReference>
<reference evidence="9" key="1">
    <citation type="journal article" date="2019" name="Int. J. Syst. Evol. Microbiol.">
        <title>The Global Catalogue of Microorganisms (GCM) 10K type strain sequencing project: providing services to taxonomists for standard genome sequencing and annotation.</title>
        <authorList>
            <consortium name="The Broad Institute Genomics Platform"/>
            <consortium name="The Broad Institute Genome Sequencing Center for Infectious Disease"/>
            <person name="Wu L."/>
            <person name="Ma J."/>
        </authorList>
    </citation>
    <scope>NUCLEOTIDE SEQUENCE [LARGE SCALE GENOMIC DNA]</scope>
    <source>
        <strain evidence="9">CCUG 67170</strain>
    </source>
</reference>
<evidence type="ECO:0000256" key="2">
    <source>
        <dbReference type="ARBA" id="ARBA00023012"/>
    </source>
</evidence>
<evidence type="ECO:0000256" key="3">
    <source>
        <dbReference type="ARBA" id="ARBA00023159"/>
    </source>
</evidence>
<keyword evidence="1" id="KW-0963">Cytoplasm</keyword>